<reference evidence="3 4" key="1">
    <citation type="submission" date="2019-07" db="EMBL/GenBank/DDBJ databases">
        <title>Genomes of Cafeteria roenbergensis.</title>
        <authorList>
            <person name="Fischer M.G."/>
            <person name="Hackl T."/>
            <person name="Roman M."/>
        </authorList>
    </citation>
    <scope>NUCLEOTIDE SEQUENCE [LARGE SCALE GENOMIC DNA]</scope>
    <source>
        <strain evidence="3 4">BVI</strain>
    </source>
</reference>
<dbReference type="OMA" id="CMTYERY"/>
<evidence type="ECO:0000256" key="2">
    <source>
        <dbReference type="RuleBase" id="RU361156"/>
    </source>
</evidence>
<proteinExistence type="inferred from homology"/>
<dbReference type="AlphaFoldDB" id="A0A5A8CRZ4"/>
<dbReference type="EMBL" id="VLTN01000005">
    <property type="protein sequence ID" value="KAA0155875.1"/>
    <property type="molecule type" value="Genomic_DNA"/>
</dbReference>
<sequence length="462" mass="49729">MLSVIAALASIAAASAAITADQVTSLPGWKSAMPSKMWSGYLNVDSSTNRNLHYVFFESEAGADAPVVLWLNGGPGCSSMDGAFEENGPFQPQADGTLELRPTRWTQRAHMLYLEAPAGVGFSYSQNPNDYVTNDTKTANDNLRALEVFAKGFPEYMANDFYISGESYAGVYIPTLANAIHLSGTTSIHLKGIMVGNGCTGTEVGTCSAYGDMYRFEYMGAHNLFSMSQLTAINASCTGQWANPGFACRMALSNAADVIGNINIYNIGAGECKGGSPLSKFRVNTPFLNMLHKRSLARSVDSQGPVACIDAGVMTNYLNTPAVTEALHVASASKYWGQWAICSNKLDYTSTAKNLPRDVYPTLVQNYRVLIFNGDYDACVPVIDNELWTQGAAAAQGWAVKSDWHAWVTPENQVAGYATEYSTPGNGSFAFTTVHGSGHMVPQYQPEAALQMFTTYLSGKSL</sequence>
<dbReference type="FunFam" id="3.40.50.12670:FF:000002">
    <property type="entry name" value="Carboxypeptidase"/>
    <property type="match status" value="1"/>
</dbReference>
<dbReference type="Gene3D" id="3.40.50.1820">
    <property type="entry name" value="alpha/beta hydrolase"/>
    <property type="match status" value="1"/>
</dbReference>
<organism evidence="3 4">
    <name type="scientific">Cafeteria roenbergensis</name>
    <name type="common">Marine flagellate</name>
    <dbReference type="NCBI Taxonomy" id="33653"/>
    <lineage>
        <taxon>Eukaryota</taxon>
        <taxon>Sar</taxon>
        <taxon>Stramenopiles</taxon>
        <taxon>Bigyra</taxon>
        <taxon>Opalozoa</taxon>
        <taxon>Bicosoecida</taxon>
        <taxon>Cafeteriaceae</taxon>
        <taxon>Cafeteria</taxon>
    </lineage>
</organism>
<dbReference type="SUPFAM" id="SSF53474">
    <property type="entry name" value="alpha/beta-Hydrolases"/>
    <property type="match status" value="1"/>
</dbReference>
<comment type="similarity">
    <text evidence="1 2">Belongs to the peptidase S10 family.</text>
</comment>
<dbReference type="PROSITE" id="PS00560">
    <property type="entry name" value="CARBOXYPEPT_SER_HIS"/>
    <property type="match status" value="1"/>
</dbReference>
<comment type="caution">
    <text evidence="3">The sequence shown here is derived from an EMBL/GenBank/DDBJ whole genome shotgun (WGS) entry which is preliminary data.</text>
</comment>
<dbReference type="PRINTS" id="PR00724">
    <property type="entry name" value="CRBOXYPTASEC"/>
</dbReference>
<dbReference type="GO" id="GO:0006508">
    <property type="term" value="P:proteolysis"/>
    <property type="evidence" value="ECO:0007669"/>
    <property type="project" value="UniProtKB-KW"/>
</dbReference>
<dbReference type="PANTHER" id="PTHR11802:SF201">
    <property type="entry name" value="CARBOXYPEPTIDASE"/>
    <property type="match status" value="1"/>
</dbReference>
<dbReference type="InterPro" id="IPR033124">
    <property type="entry name" value="Ser_caboxypep_his_AS"/>
</dbReference>
<dbReference type="InterPro" id="IPR029058">
    <property type="entry name" value="AB_hydrolase_fold"/>
</dbReference>
<dbReference type="EC" id="3.4.16.-" evidence="2"/>
<accession>A0A5A8CRZ4</accession>
<evidence type="ECO:0000313" key="3">
    <source>
        <dbReference type="EMBL" id="KAA0155875.1"/>
    </source>
</evidence>
<keyword evidence="2" id="KW-0732">Signal</keyword>
<feature type="signal peptide" evidence="2">
    <location>
        <begin position="1"/>
        <end position="16"/>
    </location>
</feature>
<keyword evidence="2" id="KW-0121">Carboxypeptidase</keyword>
<keyword evidence="2" id="KW-0378">Hydrolase</keyword>
<dbReference type="PANTHER" id="PTHR11802">
    <property type="entry name" value="SERINE PROTEASE FAMILY S10 SERINE CARBOXYPEPTIDASE"/>
    <property type="match status" value="1"/>
</dbReference>
<keyword evidence="4" id="KW-1185">Reference proteome</keyword>
<dbReference type="Gene3D" id="3.40.50.12670">
    <property type="match status" value="1"/>
</dbReference>
<dbReference type="InterPro" id="IPR018202">
    <property type="entry name" value="Ser_caboxypep_ser_AS"/>
</dbReference>
<dbReference type="PROSITE" id="PS00131">
    <property type="entry name" value="CARBOXYPEPT_SER_SER"/>
    <property type="match status" value="1"/>
</dbReference>
<evidence type="ECO:0000313" key="4">
    <source>
        <dbReference type="Proteomes" id="UP000323011"/>
    </source>
</evidence>
<protein>
    <recommendedName>
        <fullName evidence="2">Carboxypeptidase</fullName>
        <ecNumber evidence="2">3.4.16.-</ecNumber>
    </recommendedName>
</protein>
<dbReference type="Pfam" id="PF00450">
    <property type="entry name" value="Peptidase_S10"/>
    <property type="match status" value="1"/>
</dbReference>
<dbReference type="Proteomes" id="UP000323011">
    <property type="component" value="Unassembled WGS sequence"/>
</dbReference>
<name>A0A5A8CRZ4_CAFRO</name>
<dbReference type="InterPro" id="IPR001563">
    <property type="entry name" value="Peptidase_S10"/>
</dbReference>
<evidence type="ECO:0000256" key="1">
    <source>
        <dbReference type="ARBA" id="ARBA00009431"/>
    </source>
</evidence>
<keyword evidence="2" id="KW-0645">Protease</keyword>
<dbReference type="GO" id="GO:0004185">
    <property type="term" value="F:serine-type carboxypeptidase activity"/>
    <property type="evidence" value="ECO:0007669"/>
    <property type="project" value="UniProtKB-UniRule"/>
</dbReference>
<feature type="chain" id="PRO_5023000085" description="Carboxypeptidase" evidence="2">
    <location>
        <begin position="17"/>
        <end position="462"/>
    </location>
</feature>
<gene>
    <name evidence="3" type="ORF">FNF29_01294</name>
</gene>